<dbReference type="Proteomes" id="UP000735302">
    <property type="component" value="Unassembled WGS sequence"/>
</dbReference>
<proteinExistence type="predicted"/>
<evidence type="ECO:0000313" key="2">
    <source>
        <dbReference type="EMBL" id="GFO25252.1"/>
    </source>
</evidence>
<protein>
    <submittedName>
        <fullName evidence="2">Uncharacterized protein</fullName>
    </submittedName>
</protein>
<gene>
    <name evidence="2" type="ORF">PoB_005175700</name>
</gene>
<dbReference type="EMBL" id="BLXT01005737">
    <property type="protein sequence ID" value="GFO25252.1"/>
    <property type="molecule type" value="Genomic_DNA"/>
</dbReference>
<keyword evidence="3" id="KW-1185">Reference proteome</keyword>
<organism evidence="2 3">
    <name type="scientific">Plakobranchus ocellatus</name>
    <dbReference type="NCBI Taxonomy" id="259542"/>
    <lineage>
        <taxon>Eukaryota</taxon>
        <taxon>Metazoa</taxon>
        <taxon>Spiralia</taxon>
        <taxon>Lophotrochozoa</taxon>
        <taxon>Mollusca</taxon>
        <taxon>Gastropoda</taxon>
        <taxon>Heterobranchia</taxon>
        <taxon>Euthyneura</taxon>
        <taxon>Panpulmonata</taxon>
        <taxon>Sacoglossa</taxon>
        <taxon>Placobranchoidea</taxon>
        <taxon>Plakobranchidae</taxon>
        <taxon>Plakobranchus</taxon>
    </lineage>
</organism>
<reference evidence="2 3" key="1">
    <citation type="journal article" date="2021" name="Elife">
        <title>Chloroplast acquisition without the gene transfer in kleptoplastic sea slugs, Plakobranchus ocellatus.</title>
        <authorList>
            <person name="Maeda T."/>
            <person name="Takahashi S."/>
            <person name="Yoshida T."/>
            <person name="Shimamura S."/>
            <person name="Takaki Y."/>
            <person name="Nagai Y."/>
            <person name="Toyoda A."/>
            <person name="Suzuki Y."/>
            <person name="Arimoto A."/>
            <person name="Ishii H."/>
            <person name="Satoh N."/>
            <person name="Nishiyama T."/>
            <person name="Hasebe M."/>
            <person name="Maruyama T."/>
            <person name="Minagawa J."/>
            <person name="Obokata J."/>
            <person name="Shigenobu S."/>
        </authorList>
    </citation>
    <scope>NUCLEOTIDE SEQUENCE [LARGE SCALE GENOMIC DNA]</scope>
</reference>
<feature type="region of interest" description="Disordered" evidence="1">
    <location>
        <begin position="139"/>
        <end position="161"/>
    </location>
</feature>
<evidence type="ECO:0000256" key="1">
    <source>
        <dbReference type="SAM" id="MobiDB-lite"/>
    </source>
</evidence>
<evidence type="ECO:0000313" key="3">
    <source>
        <dbReference type="Proteomes" id="UP000735302"/>
    </source>
</evidence>
<dbReference type="AlphaFoldDB" id="A0AAV4C1M8"/>
<name>A0AAV4C1M8_9GAST</name>
<feature type="compositionally biased region" description="Polar residues" evidence="1">
    <location>
        <begin position="141"/>
        <end position="161"/>
    </location>
</feature>
<accession>A0AAV4C1M8</accession>
<comment type="caution">
    <text evidence="2">The sequence shown here is derived from an EMBL/GenBank/DDBJ whole genome shotgun (WGS) entry which is preliminary data.</text>
</comment>
<sequence length="161" mass="17590">MGIKRTLDCRNGDRLSGRECGGKLLNNPRVSRSGPCMTRLGRREPPVLTQPPMSTVTVTNLELARLTFMAPGGRAQRGWLYEGLQSPVPAWQRTLVPFIRTLSWRQQAAFAERVPEAGTVRVEASQDVTVDTVPARAEQGTVESTVAASAEQGLNQTQTES</sequence>